<comment type="caution">
    <text evidence="1">The sequence shown here is derived from an EMBL/GenBank/DDBJ whole genome shotgun (WGS) entry which is preliminary data.</text>
</comment>
<reference evidence="1 2" key="1">
    <citation type="journal article" date="2013" name="Genome Biol. Evol.">
        <title>Genomes of Stigonematalean cyanobacteria (subsection V) and the evolution of oxygenic photosynthesis from prokaryotes to plastids.</title>
        <authorList>
            <person name="Dagan T."/>
            <person name="Roettger M."/>
            <person name="Stucken K."/>
            <person name="Landan G."/>
            <person name="Koch R."/>
            <person name="Major P."/>
            <person name="Gould S.B."/>
            <person name="Goremykin V.V."/>
            <person name="Rippka R."/>
            <person name="Tandeau de Marsac N."/>
            <person name="Gugger M."/>
            <person name="Lockhart P.J."/>
            <person name="Allen J.F."/>
            <person name="Brune I."/>
            <person name="Maus I."/>
            <person name="Puhler A."/>
            <person name="Martin W.F."/>
        </authorList>
    </citation>
    <scope>NUCLEOTIDE SEQUENCE [LARGE SCALE GENOMIC DNA]</scope>
    <source>
        <strain evidence="1 2">PCC 7110</strain>
    </source>
</reference>
<dbReference type="RefSeq" id="WP_017739652.1">
    <property type="nucleotide sequence ID" value="NZ_KQ976354.1"/>
</dbReference>
<dbReference type="Gene3D" id="1.25.40.10">
    <property type="entry name" value="Tetratricopeptide repeat domain"/>
    <property type="match status" value="1"/>
</dbReference>
<dbReference type="AlphaFoldDB" id="A0A139X7B3"/>
<keyword evidence="2" id="KW-1185">Reference proteome</keyword>
<organism evidence="1 2">
    <name type="scientific">Scytonema hofmannii PCC 7110</name>
    <dbReference type="NCBI Taxonomy" id="128403"/>
    <lineage>
        <taxon>Bacteria</taxon>
        <taxon>Bacillati</taxon>
        <taxon>Cyanobacteriota</taxon>
        <taxon>Cyanophyceae</taxon>
        <taxon>Nostocales</taxon>
        <taxon>Scytonemataceae</taxon>
        <taxon>Scytonema</taxon>
    </lineage>
</organism>
<dbReference type="InterPro" id="IPR011990">
    <property type="entry name" value="TPR-like_helical_dom_sf"/>
</dbReference>
<proteinExistence type="predicted"/>
<protein>
    <submittedName>
        <fullName evidence="1">Uncharacterized protein</fullName>
    </submittedName>
</protein>
<name>A0A139X7B3_9CYAN</name>
<dbReference type="SUPFAM" id="SSF48452">
    <property type="entry name" value="TPR-like"/>
    <property type="match status" value="1"/>
</dbReference>
<dbReference type="EMBL" id="ANNX02000027">
    <property type="protein sequence ID" value="KYC40522.1"/>
    <property type="molecule type" value="Genomic_DNA"/>
</dbReference>
<accession>A0A139X7B3</accession>
<evidence type="ECO:0000313" key="2">
    <source>
        <dbReference type="Proteomes" id="UP000076925"/>
    </source>
</evidence>
<dbReference type="Proteomes" id="UP000076925">
    <property type="component" value="Unassembled WGS sequence"/>
</dbReference>
<evidence type="ECO:0000313" key="1">
    <source>
        <dbReference type="EMBL" id="KYC40522.1"/>
    </source>
</evidence>
<gene>
    <name evidence="1" type="ORF">WA1_25710</name>
</gene>
<dbReference type="STRING" id="128403.WA1_25710"/>
<sequence>MKVELVRRWLLKKHPLREAIRELEKLEPQKVLPLLQQAEEFQQQGDIQNTVITYEQILQINPNHFSTLRALAKRYAIANQYDQAIELFARA</sequence>